<name>A0A3M0C193_9PROT</name>
<dbReference type="InterPro" id="IPR032282">
    <property type="entry name" value="HAGH_C"/>
</dbReference>
<dbReference type="InterPro" id="IPR035680">
    <property type="entry name" value="Clx_II_MBL"/>
</dbReference>
<dbReference type="OrthoDB" id="9802248at2"/>
<organism evidence="9 10">
    <name type="scientific">Eilatimonas milleporae</name>
    <dbReference type="NCBI Taxonomy" id="911205"/>
    <lineage>
        <taxon>Bacteria</taxon>
        <taxon>Pseudomonadati</taxon>
        <taxon>Pseudomonadota</taxon>
        <taxon>Alphaproteobacteria</taxon>
        <taxon>Kordiimonadales</taxon>
        <taxon>Kordiimonadaceae</taxon>
        <taxon>Eilatimonas</taxon>
    </lineage>
</organism>
<feature type="domain" description="Metallo-beta-lactamase" evidence="8">
    <location>
        <begin position="12"/>
        <end position="170"/>
    </location>
</feature>
<keyword evidence="10" id="KW-1185">Reference proteome</keyword>
<dbReference type="InterPro" id="IPR017782">
    <property type="entry name" value="Hydroxyacylglutathione_Hdrlase"/>
</dbReference>
<evidence type="ECO:0000313" key="10">
    <source>
        <dbReference type="Proteomes" id="UP000271227"/>
    </source>
</evidence>
<evidence type="ECO:0000256" key="6">
    <source>
        <dbReference type="ARBA" id="ARBA00022833"/>
    </source>
</evidence>
<dbReference type="UniPathway" id="UPA00619">
    <property type="reaction ID" value="UER00676"/>
</dbReference>
<reference evidence="9 10" key="1">
    <citation type="submission" date="2018-10" db="EMBL/GenBank/DDBJ databases">
        <title>Genomic Encyclopedia of Archaeal and Bacterial Type Strains, Phase II (KMG-II): from individual species to whole genera.</title>
        <authorList>
            <person name="Goeker M."/>
        </authorList>
    </citation>
    <scope>NUCLEOTIDE SEQUENCE [LARGE SCALE GENOMIC DNA]</scope>
    <source>
        <strain evidence="9 10">DSM 25217</strain>
    </source>
</reference>
<feature type="binding site" evidence="7">
    <location>
        <position position="170"/>
    </location>
    <ligand>
        <name>Zn(2+)</name>
        <dbReference type="ChEBI" id="CHEBI:29105"/>
        <label>2</label>
    </ligand>
</feature>
<evidence type="ECO:0000256" key="4">
    <source>
        <dbReference type="ARBA" id="ARBA00022723"/>
    </source>
</evidence>
<dbReference type="Gene3D" id="3.60.15.10">
    <property type="entry name" value="Ribonuclease Z/Hydroxyacylglutathione hydrolase-like"/>
    <property type="match status" value="1"/>
</dbReference>
<dbReference type="SUPFAM" id="SSF56281">
    <property type="entry name" value="Metallo-hydrolase/oxidoreductase"/>
    <property type="match status" value="1"/>
</dbReference>
<keyword evidence="5 7" id="KW-0378">Hydrolase</keyword>
<comment type="function">
    <text evidence="7">Thiolesterase that catalyzes the hydrolysis of S-D-lactoyl-glutathione to form glutathione and D-lactic acid.</text>
</comment>
<dbReference type="GO" id="GO:0004416">
    <property type="term" value="F:hydroxyacylglutathione hydrolase activity"/>
    <property type="evidence" value="ECO:0007669"/>
    <property type="project" value="UniProtKB-UniRule"/>
</dbReference>
<feature type="binding site" evidence="7">
    <location>
        <position position="59"/>
    </location>
    <ligand>
        <name>Zn(2+)</name>
        <dbReference type="ChEBI" id="CHEBI:29105"/>
        <label>2</label>
    </ligand>
</feature>
<comment type="cofactor">
    <cofactor evidence="7">
        <name>Zn(2+)</name>
        <dbReference type="ChEBI" id="CHEBI:29105"/>
    </cofactor>
    <text evidence="7">Binds 2 Zn(2+) ions per subunit.</text>
</comment>
<sequence length="255" mass="28208">MLEIVQLPVLQDNYLYLLHDRDSGETAVVDPAVDQPVEAACAERGWSLSHIFNTHHHWDHTGANLKLKEKHGLTIVGPAAERDRIPGIDIAVGDGDHVHLGESSALVYDVPGHTSGHIAYYFDADQALFCGDTLFSMGCGRLFEGSPETMWTSLCKLMQLPDETRIYCAHEYTEANGRFALSVDPANHSLQDRMAEVRALRAKGHPTIPSTLGVERATNPFLRAADENLQTALDMVGAPPVRVFAETRRRKDHFS</sequence>
<feature type="binding site" evidence="7">
    <location>
        <position position="113"/>
    </location>
    <ligand>
        <name>Zn(2+)</name>
        <dbReference type="ChEBI" id="CHEBI:29105"/>
        <label>1</label>
    </ligand>
</feature>
<keyword evidence="4 7" id="KW-0479">Metal-binding</keyword>
<dbReference type="HAMAP" id="MF_01374">
    <property type="entry name" value="Glyoxalase_2"/>
    <property type="match status" value="1"/>
</dbReference>
<dbReference type="InterPro" id="IPR001279">
    <property type="entry name" value="Metallo-B-lactamas"/>
</dbReference>
<dbReference type="PANTHER" id="PTHR43705:SF1">
    <property type="entry name" value="HYDROXYACYLGLUTATHIONE HYDROLASE GLOB"/>
    <property type="match status" value="1"/>
</dbReference>
<evidence type="ECO:0000256" key="7">
    <source>
        <dbReference type="HAMAP-Rule" id="MF_01374"/>
    </source>
</evidence>
<accession>A0A3M0C193</accession>
<dbReference type="AlphaFoldDB" id="A0A3M0C193"/>
<dbReference type="InParanoid" id="A0A3M0C193"/>
<evidence type="ECO:0000256" key="2">
    <source>
        <dbReference type="ARBA" id="ARBA00004963"/>
    </source>
</evidence>
<comment type="subunit">
    <text evidence="7">Monomer.</text>
</comment>
<evidence type="ECO:0000256" key="3">
    <source>
        <dbReference type="ARBA" id="ARBA00006759"/>
    </source>
</evidence>
<comment type="catalytic activity">
    <reaction evidence="1 7">
        <text>an S-(2-hydroxyacyl)glutathione + H2O = a 2-hydroxy carboxylate + glutathione + H(+)</text>
        <dbReference type="Rhea" id="RHEA:21864"/>
        <dbReference type="ChEBI" id="CHEBI:15377"/>
        <dbReference type="ChEBI" id="CHEBI:15378"/>
        <dbReference type="ChEBI" id="CHEBI:57925"/>
        <dbReference type="ChEBI" id="CHEBI:58896"/>
        <dbReference type="ChEBI" id="CHEBI:71261"/>
        <dbReference type="EC" id="3.1.2.6"/>
    </reaction>
</comment>
<comment type="similarity">
    <text evidence="3 7">Belongs to the metallo-beta-lactamase superfamily. Glyoxalase II family.</text>
</comment>
<dbReference type="InterPro" id="IPR036866">
    <property type="entry name" value="RibonucZ/Hydroxyglut_hydro"/>
</dbReference>
<dbReference type="CDD" id="cd07723">
    <property type="entry name" value="hydroxyacylglutathione_hydrolase_MBL-fold"/>
    <property type="match status" value="1"/>
</dbReference>
<gene>
    <name evidence="7" type="primary">gloB</name>
    <name evidence="9" type="ORF">BXY39_2985</name>
</gene>
<evidence type="ECO:0000259" key="8">
    <source>
        <dbReference type="SMART" id="SM00849"/>
    </source>
</evidence>
<evidence type="ECO:0000256" key="5">
    <source>
        <dbReference type="ARBA" id="ARBA00022801"/>
    </source>
</evidence>
<dbReference type="Proteomes" id="UP000271227">
    <property type="component" value="Unassembled WGS sequence"/>
</dbReference>
<feature type="binding site" evidence="7">
    <location>
        <position position="132"/>
    </location>
    <ligand>
        <name>Zn(2+)</name>
        <dbReference type="ChEBI" id="CHEBI:29105"/>
        <label>2</label>
    </ligand>
</feature>
<dbReference type="Pfam" id="PF00753">
    <property type="entry name" value="Lactamase_B"/>
    <property type="match status" value="1"/>
</dbReference>
<keyword evidence="6 7" id="KW-0862">Zinc</keyword>
<dbReference type="EMBL" id="REFR01000014">
    <property type="protein sequence ID" value="RMB02635.1"/>
    <property type="molecule type" value="Genomic_DNA"/>
</dbReference>
<proteinExistence type="inferred from homology"/>
<comment type="pathway">
    <text evidence="2 7">Secondary metabolite metabolism; methylglyoxal degradation; (R)-lactate from methylglyoxal: step 2/2.</text>
</comment>
<evidence type="ECO:0000313" key="9">
    <source>
        <dbReference type="EMBL" id="RMB02635.1"/>
    </source>
</evidence>
<dbReference type="GO" id="GO:0019243">
    <property type="term" value="P:methylglyoxal catabolic process to D-lactate via S-lactoyl-glutathione"/>
    <property type="evidence" value="ECO:0007669"/>
    <property type="project" value="UniProtKB-UniRule"/>
</dbReference>
<feature type="binding site" evidence="7">
    <location>
        <position position="132"/>
    </location>
    <ligand>
        <name>Zn(2+)</name>
        <dbReference type="ChEBI" id="CHEBI:29105"/>
        <label>1</label>
    </ligand>
</feature>
<dbReference type="SMART" id="SM00849">
    <property type="entry name" value="Lactamase_B"/>
    <property type="match status" value="1"/>
</dbReference>
<dbReference type="PIRSF" id="PIRSF005457">
    <property type="entry name" value="Glx"/>
    <property type="match status" value="1"/>
</dbReference>
<dbReference type="InterPro" id="IPR050110">
    <property type="entry name" value="Glyoxalase_II_hydrolase"/>
</dbReference>
<evidence type="ECO:0000256" key="1">
    <source>
        <dbReference type="ARBA" id="ARBA00001623"/>
    </source>
</evidence>
<feature type="binding site" evidence="7">
    <location>
        <position position="55"/>
    </location>
    <ligand>
        <name>Zn(2+)</name>
        <dbReference type="ChEBI" id="CHEBI:29105"/>
        <label>1</label>
    </ligand>
</feature>
<dbReference type="GO" id="GO:0046872">
    <property type="term" value="F:metal ion binding"/>
    <property type="evidence" value="ECO:0007669"/>
    <property type="project" value="UniProtKB-KW"/>
</dbReference>
<protein>
    <recommendedName>
        <fullName evidence="7">Hydroxyacylglutathione hydrolase</fullName>
        <ecNumber evidence="7">3.1.2.6</ecNumber>
    </recommendedName>
    <alternativeName>
        <fullName evidence="7">Glyoxalase II</fullName>
        <shortName evidence="7">Glx II</shortName>
    </alternativeName>
</protein>
<dbReference type="PANTHER" id="PTHR43705">
    <property type="entry name" value="HYDROXYACYLGLUTATHIONE HYDROLASE"/>
    <property type="match status" value="1"/>
</dbReference>
<dbReference type="RefSeq" id="WP_121939918.1">
    <property type="nucleotide sequence ID" value="NZ_REFR01000014.1"/>
</dbReference>
<dbReference type="FunCoup" id="A0A3M0C193">
    <property type="interactions" value="396"/>
</dbReference>
<dbReference type="Pfam" id="PF16123">
    <property type="entry name" value="HAGH_C"/>
    <property type="match status" value="1"/>
</dbReference>
<dbReference type="NCBIfam" id="TIGR03413">
    <property type="entry name" value="GSH_gloB"/>
    <property type="match status" value="1"/>
</dbReference>
<feature type="binding site" evidence="7">
    <location>
        <position position="60"/>
    </location>
    <ligand>
        <name>Zn(2+)</name>
        <dbReference type="ChEBI" id="CHEBI:29105"/>
        <label>2</label>
    </ligand>
</feature>
<feature type="binding site" evidence="7">
    <location>
        <position position="57"/>
    </location>
    <ligand>
        <name>Zn(2+)</name>
        <dbReference type="ChEBI" id="CHEBI:29105"/>
        <label>1</label>
    </ligand>
</feature>
<comment type="caution">
    <text evidence="9">The sequence shown here is derived from an EMBL/GenBank/DDBJ whole genome shotgun (WGS) entry which is preliminary data.</text>
</comment>
<dbReference type="EC" id="3.1.2.6" evidence="7"/>